<dbReference type="AlphaFoldDB" id="H9LSV5"/>
<dbReference type="Pfam" id="PF00297">
    <property type="entry name" value="Ribosomal_L3"/>
    <property type="match status" value="1"/>
</dbReference>
<dbReference type="Gene3D" id="3.30.160.810">
    <property type="match status" value="1"/>
</dbReference>
<keyword evidence="4 8" id="KW-0689">Ribosomal protein</keyword>
<dbReference type="GO" id="GO:0019843">
    <property type="term" value="F:rRNA binding"/>
    <property type="evidence" value="ECO:0007669"/>
    <property type="project" value="UniProtKB-KW"/>
</dbReference>
<dbReference type="SMR" id="H9LSV5"/>
<dbReference type="InterPro" id="IPR019927">
    <property type="entry name" value="Ribosomal_uL3_bac/org-type"/>
</dbReference>
<proteinExistence type="inferred from homology"/>
<dbReference type="GO" id="GO:0003735">
    <property type="term" value="F:structural constituent of ribosome"/>
    <property type="evidence" value="ECO:0007669"/>
    <property type="project" value="InterPro"/>
</dbReference>
<dbReference type="HAMAP" id="MF_01325_B">
    <property type="entry name" value="Ribosomal_uL3_B"/>
    <property type="match status" value="1"/>
</dbReference>
<dbReference type="NCBIfam" id="TIGR03625">
    <property type="entry name" value="L3_bact"/>
    <property type="match status" value="1"/>
</dbReference>
<keyword evidence="8" id="KW-0934">Plastid</keyword>
<evidence type="ECO:0000256" key="2">
    <source>
        <dbReference type="ARBA" id="ARBA00022730"/>
    </source>
</evidence>
<dbReference type="GO" id="GO:0022625">
    <property type="term" value="C:cytosolic large ribosomal subunit"/>
    <property type="evidence" value="ECO:0007669"/>
    <property type="project" value="TreeGrafter"/>
</dbReference>
<dbReference type="FunFam" id="2.40.30.10:FF:000065">
    <property type="entry name" value="50S ribosomal protein L3, chloroplastic"/>
    <property type="match status" value="1"/>
</dbReference>
<geneLocation type="plastid" evidence="8"/>
<keyword evidence="5" id="KW-0687">Ribonucleoprotein</keyword>
<dbReference type="SUPFAM" id="SSF50447">
    <property type="entry name" value="Translation proteins"/>
    <property type="match status" value="1"/>
</dbReference>
<evidence type="ECO:0000256" key="5">
    <source>
        <dbReference type="ARBA" id="ARBA00023274"/>
    </source>
</evidence>
<keyword evidence="2" id="KW-0699">rRNA-binding</keyword>
<dbReference type="GO" id="GO:0006412">
    <property type="term" value="P:translation"/>
    <property type="evidence" value="ECO:0007669"/>
    <property type="project" value="InterPro"/>
</dbReference>
<feature type="region of interest" description="Disordered" evidence="7">
    <location>
        <begin position="115"/>
        <end position="151"/>
    </location>
</feature>
<dbReference type="InterPro" id="IPR009000">
    <property type="entry name" value="Transl_B-barrel_sf"/>
</dbReference>
<sequence length="207" mass="22296">MTAGIFGRKIGMTQIFDKDGSAIPVTLVKADPCQVCQIKTTKTDGYDAIQVGYLEEKLSKISKPIQGHLQKCGSTGYRKFGEFRVEDPETYNLGDQITTSAFSVGQKVRVTGTSIGKGFAGNQKRHNFSRGPMTHGSKNHRLPGSIGAGSTPGRVYPGKKMAGHLGNTKTTIKNSEILFVSEKENILILKGSLPGKAKNILRIAAKV</sequence>
<dbReference type="GeneID" id="3562487"/>
<dbReference type="EMBL" id="JN022705">
    <property type="protein sequence ID" value="AEI29560.1"/>
    <property type="molecule type" value="Genomic_DNA"/>
</dbReference>
<dbReference type="InterPro" id="IPR000597">
    <property type="entry name" value="Ribosomal_uL3"/>
</dbReference>
<evidence type="ECO:0000256" key="6">
    <source>
        <dbReference type="ARBA" id="ARBA00035213"/>
    </source>
</evidence>
<evidence type="ECO:0000256" key="7">
    <source>
        <dbReference type="SAM" id="MobiDB-lite"/>
    </source>
</evidence>
<evidence type="ECO:0000256" key="3">
    <source>
        <dbReference type="ARBA" id="ARBA00022884"/>
    </source>
</evidence>
<gene>
    <name evidence="8" type="primary">rpl3</name>
</gene>
<keyword evidence="3" id="KW-0694">RNA-binding</keyword>
<evidence type="ECO:0000256" key="4">
    <source>
        <dbReference type="ARBA" id="ARBA00022980"/>
    </source>
</evidence>
<protein>
    <recommendedName>
        <fullName evidence="6">Large ribosomal subunit protein uL3c</fullName>
    </recommendedName>
</protein>
<comment type="similarity">
    <text evidence="1">Belongs to the universal ribosomal protein uL3 family.</text>
</comment>
<accession>H9LSV5</accession>
<evidence type="ECO:0000256" key="1">
    <source>
        <dbReference type="ARBA" id="ARBA00006540"/>
    </source>
</evidence>
<dbReference type="PANTHER" id="PTHR11229">
    <property type="entry name" value="50S RIBOSOMAL PROTEIN L3"/>
    <property type="match status" value="1"/>
</dbReference>
<reference evidence="8" key="1">
    <citation type="journal article" date="2012" name="J. Eukaryot. Microbiol.">
        <title>Twenty-Fold Difference in Evolutionary Rates between the Mitochondrial and Plastid Genomes of Species with Secondary Red Plastids.</title>
        <authorList>
            <person name="Smith D.R."/>
            <person name="Keeling P.J."/>
        </authorList>
    </citation>
    <scope>NUCLEOTIDE SEQUENCE</scope>
</reference>
<dbReference type="FunFam" id="3.30.160.810:FF:000001">
    <property type="entry name" value="50S ribosomal protein L3"/>
    <property type="match status" value="1"/>
</dbReference>
<dbReference type="PANTHER" id="PTHR11229:SF16">
    <property type="entry name" value="LARGE RIBOSOMAL SUBUNIT PROTEIN UL3C"/>
    <property type="match status" value="1"/>
</dbReference>
<name>H9LSV5_EMIHU</name>
<dbReference type="RefSeq" id="YP_277403.1">
    <property type="nucleotide sequence ID" value="NC_007288.1"/>
</dbReference>
<evidence type="ECO:0000313" key="8">
    <source>
        <dbReference type="EMBL" id="AEI29560.1"/>
    </source>
</evidence>
<organism evidence="8">
    <name type="scientific">Emiliania huxleyi</name>
    <name type="common">Coccolithophore</name>
    <name type="synonym">Pontosphaera huxleyi</name>
    <dbReference type="NCBI Taxonomy" id="2903"/>
    <lineage>
        <taxon>Eukaryota</taxon>
        <taxon>Haptista</taxon>
        <taxon>Haptophyta</taxon>
        <taxon>Prymnesiophyceae</taxon>
        <taxon>Isochrysidales</taxon>
        <taxon>Noelaerhabdaceae</taxon>
        <taxon>Emiliania</taxon>
    </lineage>
</organism>
<dbReference type="Gene3D" id="2.40.30.10">
    <property type="entry name" value="Translation factors"/>
    <property type="match status" value="1"/>
</dbReference>